<evidence type="ECO:0000256" key="1">
    <source>
        <dbReference type="SAM" id="MobiDB-lite"/>
    </source>
</evidence>
<dbReference type="Gene3D" id="3.30.710.10">
    <property type="entry name" value="Potassium Channel Kv1.1, Chain A"/>
    <property type="match status" value="1"/>
</dbReference>
<comment type="caution">
    <text evidence="2">The sequence shown here is derived from an EMBL/GenBank/DDBJ whole genome shotgun (WGS) entry which is preliminary data.</text>
</comment>
<keyword evidence="3" id="KW-1185">Reference proteome</keyword>
<evidence type="ECO:0000313" key="3">
    <source>
        <dbReference type="Proteomes" id="UP000736335"/>
    </source>
</evidence>
<dbReference type="InterPro" id="IPR011333">
    <property type="entry name" value="SKP1/BTB/POZ_sf"/>
</dbReference>
<dbReference type="AlphaFoldDB" id="A0A9P6H3V4"/>
<dbReference type="SUPFAM" id="SSF54695">
    <property type="entry name" value="POZ domain"/>
    <property type="match status" value="1"/>
</dbReference>
<accession>A0A9P6H3V4</accession>
<sequence>MPAISNQRTPTPNSLMIACTPPLLEVLNDSISSGKFVDTKIILFSRRNSSGTVCKPRALYANSSVLRTVPYFNDLLFGKFGEAESKSFSEPLEDTESADDYGYCSDSDLEEDEDGSTSSKVAQGQTTLARGNGSDPFNFPPIENKPPPTCGEYQEHPEKGKVIKIQDMAFITFQAFVLYLYTNSIEFAPYGTEDNRKPRSAEIISVSENSIPRPSPKSIYRLADKYDVPALKKLASESIRDNLKHCDIVGEIFSKFTSRYDEVRAMQINHLASVRFGGDGAVKKKLCDEIDEKVDAYVAGDLKHAAEAVSLLWEASKDRRPIAVPQNTSIFVRPAPFYHLATNTFRRHRRQQVLRTGNV</sequence>
<evidence type="ECO:0008006" key="4">
    <source>
        <dbReference type="Google" id="ProtNLM"/>
    </source>
</evidence>
<dbReference type="EMBL" id="WIUZ02000023">
    <property type="protein sequence ID" value="KAF9778364.1"/>
    <property type="molecule type" value="Genomic_DNA"/>
</dbReference>
<protein>
    <recommendedName>
        <fullName evidence="4">BTB domain-containing protein</fullName>
    </recommendedName>
</protein>
<reference evidence="2" key="1">
    <citation type="journal article" date="2020" name="Nat. Commun.">
        <title>Large-scale genome sequencing of mycorrhizal fungi provides insights into the early evolution of symbiotic traits.</title>
        <authorList>
            <person name="Miyauchi S."/>
            <person name="Kiss E."/>
            <person name="Kuo A."/>
            <person name="Drula E."/>
            <person name="Kohler A."/>
            <person name="Sanchez-Garcia M."/>
            <person name="Morin E."/>
            <person name="Andreopoulos B."/>
            <person name="Barry K.W."/>
            <person name="Bonito G."/>
            <person name="Buee M."/>
            <person name="Carver A."/>
            <person name="Chen C."/>
            <person name="Cichocki N."/>
            <person name="Clum A."/>
            <person name="Culley D."/>
            <person name="Crous P.W."/>
            <person name="Fauchery L."/>
            <person name="Girlanda M."/>
            <person name="Hayes R.D."/>
            <person name="Keri Z."/>
            <person name="LaButti K."/>
            <person name="Lipzen A."/>
            <person name="Lombard V."/>
            <person name="Magnuson J."/>
            <person name="Maillard F."/>
            <person name="Murat C."/>
            <person name="Nolan M."/>
            <person name="Ohm R.A."/>
            <person name="Pangilinan J."/>
            <person name="Pereira M.F."/>
            <person name="Perotto S."/>
            <person name="Peter M."/>
            <person name="Pfister S."/>
            <person name="Riley R."/>
            <person name="Sitrit Y."/>
            <person name="Stielow J.B."/>
            <person name="Szollosi G."/>
            <person name="Zifcakova L."/>
            <person name="Stursova M."/>
            <person name="Spatafora J.W."/>
            <person name="Tedersoo L."/>
            <person name="Vaario L.M."/>
            <person name="Yamada A."/>
            <person name="Yan M."/>
            <person name="Wang P."/>
            <person name="Xu J."/>
            <person name="Bruns T."/>
            <person name="Baldrian P."/>
            <person name="Vilgalys R."/>
            <person name="Dunand C."/>
            <person name="Henrissat B."/>
            <person name="Grigoriev I.V."/>
            <person name="Hibbett D."/>
            <person name="Nagy L.G."/>
            <person name="Martin F.M."/>
        </authorList>
    </citation>
    <scope>NUCLEOTIDE SEQUENCE</scope>
    <source>
        <strain evidence="2">UH-Tt-Lm1</strain>
    </source>
</reference>
<dbReference type="Proteomes" id="UP000736335">
    <property type="component" value="Unassembled WGS sequence"/>
</dbReference>
<dbReference type="OrthoDB" id="6359816at2759"/>
<proteinExistence type="predicted"/>
<evidence type="ECO:0000313" key="2">
    <source>
        <dbReference type="EMBL" id="KAF9778364.1"/>
    </source>
</evidence>
<gene>
    <name evidence="2" type="ORF">BJ322DRAFT_495081</name>
</gene>
<name>A0A9P6H3V4_9AGAM</name>
<feature type="region of interest" description="Disordered" evidence="1">
    <location>
        <begin position="88"/>
        <end position="122"/>
    </location>
</feature>
<organism evidence="2 3">
    <name type="scientific">Thelephora terrestris</name>
    <dbReference type="NCBI Taxonomy" id="56493"/>
    <lineage>
        <taxon>Eukaryota</taxon>
        <taxon>Fungi</taxon>
        <taxon>Dikarya</taxon>
        <taxon>Basidiomycota</taxon>
        <taxon>Agaricomycotina</taxon>
        <taxon>Agaricomycetes</taxon>
        <taxon>Thelephorales</taxon>
        <taxon>Thelephoraceae</taxon>
        <taxon>Thelephora</taxon>
    </lineage>
</organism>
<reference evidence="2" key="2">
    <citation type="submission" date="2020-11" db="EMBL/GenBank/DDBJ databases">
        <authorList>
            <consortium name="DOE Joint Genome Institute"/>
            <person name="Kuo A."/>
            <person name="Miyauchi S."/>
            <person name="Kiss E."/>
            <person name="Drula E."/>
            <person name="Kohler A."/>
            <person name="Sanchez-Garcia M."/>
            <person name="Andreopoulos B."/>
            <person name="Barry K.W."/>
            <person name="Bonito G."/>
            <person name="Buee M."/>
            <person name="Carver A."/>
            <person name="Chen C."/>
            <person name="Cichocki N."/>
            <person name="Clum A."/>
            <person name="Culley D."/>
            <person name="Crous P.W."/>
            <person name="Fauchery L."/>
            <person name="Girlanda M."/>
            <person name="Hayes R."/>
            <person name="Keri Z."/>
            <person name="Labutti K."/>
            <person name="Lipzen A."/>
            <person name="Lombard V."/>
            <person name="Magnuson J."/>
            <person name="Maillard F."/>
            <person name="Morin E."/>
            <person name="Murat C."/>
            <person name="Nolan M."/>
            <person name="Ohm R."/>
            <person name="Pangilinan J."/>
            <person name="Pereira M."/>
            <person name="Perotto S."/>
            <person name="Peter M."/>
            <person name="Riley R."/>
            <person name="Sitrit Y."/>
            <person name="Stielow B."/>
            <person name="Szollosi G."/>
            <person name="Zifcakova L."/>
            <person name="Stursova M."/>
            <person name="Spatafora J.W."/>
            <person name="Tedersoo L."/>
            <person name="Vaario L.-M."/>
            <person name="Yamada A."/>
            <person name="Yan M."/>
            <person name="Wang P."/>
            <person name="Xu J."/>
            <person name="Bruns T."/>
            <person name="Baldrian P."/>
            <person name="Vilgalys R."/>
            <person name="Henrissat B."/>
            <person name="Grigoriev I.V."/>
            <person name="Hibbett D."/>
            <person name="Nagy L.G."/>
            <person name="Martin F.M."/>
        </authorList>
    </citation>
    <scope>NUCLEOTIDE SEQUENCE</scope>
    <source>
        <strain evidence="2">UH-Tt-Lm1</strain>
    </source>
</reference>